<keyword evidence="7" id="KW-1185">Reference proteome</keyword>
<dbReference type="GO" id="GO:0003677">
    <property type="term" value="F:DNA binding"/>
    <property type="evidence" value="ECO:0007669"/>
    <property type="project" value="UniProtKB-KW"/>
</dbReference>
<dbReference type="AlphaFoldDB" id="A0A248K3L5"/>
<keyword evidence="2" id="KW-0238">DNA-binding</keyword>
<evidence type="ECO:0000259" key="5">
    <source>
        <dbReference type="PROSITE" id="PS50043"/>
    </source>
</evidence>
<proteinExistence type="predicted"/>
<dbReference type="PROSITE" id="PS50043">
    <property type="entry name" value="HTH_LUXR_2"/>
    <property type="match status" value="2"/>
</dbReference>
<dbReference type="InterPro" id="IPR000792">
    <property type="entry name" value="Tscrpt_reg_LuxR_C"/>
</dbReference>
<feature type="domain" description="HTH luxR-type" evidence="5">
    <location>
        <begin position="74"/>
        <end position="139"/>
    </location>
</feature>
<dbReference type="SUPFAM" id="SSF46894">
    <property type="entry name" value="C-terminal effector domain of the bipartite response regulators"/>
    <property type="match status" value="2"/>
</dbReference>
<dbReference type="KEGG" id="nao:Y958_29110"/>
<dbReference type="GO" id="GO:0006355">
    <property type="term" value="P:regulation of DNA-templated transcription"/>
    <property type="evidence" value="ECO:0007669"/>
    <property type="project" value="InterPro"/>
</dbReference>
<feature type="compositionally biased region" description="Polar residues" evidence="4">
    <location>
        <begin position="139"/>
        <end position="148"/>
    </location>
</feature>
<dbReference type="Pfam" id="PF00196">
    <property type="entry name" value="GerE"/>
    <property type="match status" value="2"/>
</dbReference>
<dbReference type="PANTHER" id="PTHR44688:SF16">
    <property type="entry name" value="DNA-BINDING TRANSCRIPTIONAL ACTIVATOR DEVR_DOSR"/>
    <property type="match status" value="1"/>
</dbReference>
<sequence>MSQHIMNRYTARERQVLDLTGQGLTSSEIAATLGASELTIRKHRSNIMRKAGLTSTAQLIAYARGVTAPQLPPPPLAWDVLGPREAEVVRYVAAGLTSKEIARLIDISPRTVQKHRERAGEKLGVHTLQEIIIRAQSSPDVRSANQLGPSPGEGGSTPNCDSVCRA</sequence>
<accession>A0A248K3L5</accession>
<dbReference type="EMBL" id="CP022113">
    <property type="protein sequence ID" value="ASG25034.1"/>
    <property type="molecule type" value="Genomic_DNA"/>
</dbReference>
<dbReference type="Proteomes" id="UP000197153">
    <property type="component" value="Chromosome 4"/>
</dbReference>
<dbReference type="PROSITE" id="PS00622">
    <property type="entry name" value="HTH_LUXR_1"/>
    <property type="match status" value="1"/>
</dbReference>
<protein>
    <submittedName>
        <fullName evidence="6">Helix-turn-helix transcriptional regulator</fullName>
    </submittedName>
</protein>
<evidence type="ECO:0000313" key="7">
    <source>
        <dbReference type="Proteomes" id="UP000197153"/>
    </source>
</evidence>
<evidence type="ECO:0000256" key="1">
    <source>
        <dbReference type="ARBA" id="ARBA00023015"/>
    </source>
</evidence>
<name>A0A248K3L5_9PROT</name>
<keyword evidence="1" id="KW-0805">Transcription regulation</keyword>
<organism evidence="6 7">
    <name type="scientific">Nitrospirillum viridazoti CBAmc</name>
    <dbReference type="NCBI Taxonomy" id="1441467"/>
    <lineage>
        <taxon>Bacteria</taxon>
        <taxon>Pseudomonadati</taxon>
        <taxon>Pseudomonadota</taxon>
        <taxon>Alphaproteobacteria</taxon>
        <taxon>Rhodospirillales</taxon>
        <taxon>Azospirillaceae</taxon>
        <taxon>Nitrospirillum</taxon>
        <taxon>Nitrospirillum viridazoti</taxon>
    </lineage>
</organism>
<reference evidence="6 7" key="1">
    <citation type="submission" date="2017-06" db="EMBL/GenBank/DDBJ databases">
        <title>Complete genome sequence of Nitrospirillum amazonense strain CBAmC, an endophytic nitrogen-fixing and plant growth-promoting bacterium, isolated from sugarcane.</title>
        <authorList>
            <person name="Schwab S."/>
            <person name="dos Santos Teixeira K.R."/>
            <person name="Simoes Araujo J.L."/>
            <person name="Soares Vidal M."/>
            <person name="Borges de Freitas H.R."/>
            <person name="Rivello Crivelaro A.L."/>
            <person name="Bueno de Camargo Nunes A."/>
            <person name="dos Santos C.M."/>
            <person name="Palmeira da Silva Rosa D."/>
            <person name="da Silva Padilha D."/>
            <person name="da Silva E."/>
            <person name="Araujo Terra L."/>
            <person name="Soares Mendes V."/>
            <person name="Farinelli L."/>
            <person name="Magalhaes Cruz L."/>
            <person name="Baldani J.I."/>
        </authorList>
    </citation>
    <scope>NUCLEOTIDE SEQUENCE [LARGE SCALE GENOMIC DNA]</scope>
    <source>
        <strain evidence="6 7">CBAmC</strain>
    </source>
</reference>
<dbReference type="RefSeq" id="WP_088875426.1">
    <property type="nucleotide sequence ID" value="NZ_CP022113.1"/>
</dbReference>
<dbReference type="InterPro" id="IPR036388">
    <property type="entry name" value="WH-like_DNA-bd_sf"/>
</dbReference>
<evidence type="ECO:0000313" key="6">
    <source>
        <dbReference type="EMBL" id="ASG25034.1"/>
    </source>
</evidence>
<gene>
    <name evidence="6" type="ORF">Y958_29110</name>
</gene>
<dbReference type="InterPro" id="IPR016032">
    <property type="entry name" value="Sig_transdc_resp-reg_C-effctor"/>
</dbReference>
<keyword evidence="3" id="KW-0804">Transcription</keyword>
<dbReference type="CDD" id="cd06170">
    <property type="entry name" value="LuxR_C_like"/>
    <property type="match status" value="2"/>
</dbReference>
<evidence type="ECO:0000256" key="4">
    <source>
        <dbReference type="SAM" id="MobiDB-lite"/>
    </source>
</evidence>
<feature type="domain" description="HTH luxR-type" evidence="5">
    <location>
        <begin position="1"/>
        <end position="67"/>
    </location>
</feature>
<dbReference type="PANTHER" id="PTHR44688">
    <property type="entry name" value="DNA-BINDING TRANSCRIPTIONAL ACTIVATOR DEVR_DOSR"/>
    <property type="match status" value="1"/>
</dbReference>
<dbReference type="PRINTS" id="PR00038">
    <property type="entry name" value="HTHLUXR"/>
</dbReference>
<evidence type="ECO:0000256" key="3">
    <source>
        <dbReference type="ARBA" id="ARBA00023163"/>
    </source>
</evidence>
<dbReference type="SMART" id="SM00421">
    <property type="entry name" value="HTH_LUXR"/>
    <property type="match status" value="2"/>
</dbReference>
<dbReference type="Gene3D" id="1.10.10.10">
    <property type="entry name" value="Winged helix-like DNA-binding domain superfamily/Winged helix DNA-binding domain"/>
    <property type="match status" value="2"/>
</dbReference>
<evidence type="ECO:0000256" key="2">
    <source>
        <dbReference type="ARBA" id="ARBA00023125"/>
    </source>
</evidence>
<feature type="region of interest" description="Disordered" evidence="4">
    <location>
        <begin position="139"/>
        <end position="166"/>
    </location>
</feature>